<dbReference type="InterPro" id="IPR036291">
    <property type="entry name" value="NAD(P)-bd_dom_sf"/>
</dbReference>
<dbReference type="Proteomes" id="UP000093129">
    <property type="component" value="Unassembled WGS sequence"/>
</dbReference>
<dbReference type="GO" id="GO:0045552">
    <property type="term" value="F:dihydroflavanol 4-reductase activity"/>
    <property type="evidence" value="ECO:0007669"/>
    <property type="project" value="UniProtKB-EC"/>
</dbReference>
<evidence type="ECO:0000313" key="8">
    <source>
        <dbReference type="Proteomes" id="UP000595420"/>
    </source>
</evidence>
<evidence type="ECO:0000259" key="1">
    <source>
        <dbReference type="Pfam" id="PF01370"/>
    </source>
</evidence>
<dbReference type="InterPro" id="IPR051783">
    <property type="entry name" value="NAD(P)-dependent_oxidoreduct"/>
</dbReference>
<reference evidence="2" key="1">
    <citation type="submission" date="2014-03" db="EMBL/GenBank/DDBJ databases">
        <authorList>
            <person name="Genoscope - CEA"/>
        </authorList>
    </citation>
    <scope>NUCLEOTIDE SEQUENCE [LARGE SCALE GENOMIC DNA]</scope>
    <source>
        <strain evidence="2">CF27</strain>
    </source>
</reference>
<keyword evidence="7" id="KW-1185">Reference proteome</keyword>
<evidence type="ECO:0000313" key="3">
    <source>
        <dbReference type="EMBL" id="OCB01337.1"/>
    </source>
</evidence>
<reference evidence="5 7" key="4">
    <citation type="submission" date="2017-03" db="EMBL/GenBank/DDBJ databases">
        <authorList>
            <person name="Regsiter A."/>
            <person name="William W."/>
        </authorList>
    </citation>
    <scope>NUCLEOTIDE SEQUENCE [LARGE SCALE GENOMIC DNA]</scope>
    <source>
        <strain evidence="5">PRJEB5721</strain>
    </source>
</reference>
<dbReference type="NCBIfam" id="TIGR03466">
    <property type="entry name" value="HpnA"/>
    <property type="match status" value="1"/>
</dbReference>
<reference evidence="4 8" key="5">
    <citation type="submission" date="2020-07" db="EMBL/GenBank/DDBJ databases">
        <title>Complete genome sequence analysis of Acidithiobacillus ferrivorans XJFY6S-08 reveals extreme environmental adaptation to alpine acid mine drainage.</title>
        <authorList>
            <person name="Yan L."/>
            <person name="Ni Y."/>
        </authorList>
    </citation>
    <scope>NUCLEOTIDE SEQUENCE [LARGE SCALE GENOMIC DNA]</scope>
    <source>
        <strain evidence="4 8">XJFY6S-08</strain>
    </source>
</reference>
<gene>
    <name evidence="2" type="primary">dfrA</name>
    <name evidence="5" type="ORF">AFERRI_50950</name>
    <name evidence="2" type="ORF">AFERRI_530284</name>
    <name evidence="3" type="ORF">BBC27_04605</name>
    <name evidence="4" type="ORF">H2515_09730</name>
</gene>
<evidence type="ECO:0000313" key="2">
    <source>
        <dbReference type="EMBL" id="CDQ11389.1"/>
    </source>
</evidence>
<evidence type="ECO:0000313" key="5">
    <source>
        <dbReference type="EMBL" id="SMH67748.1"/>
    </source>
</evidence>
<dbReference type="PANTHER" id="PTHR48079">
    <property type="entry name" value="PROTEIN YEEZ"/>
    <property type="match status" value="1"/>
</dbReference>
<name>A0A060UY17_9PROT</name>
<evidence type="ECO:0000313" key="6">
    <source>
        <dbReference type="Proteomes" id="UP000093129"/>
    </source>
</evidence>
<accession>A0A060UY17</accession>
<dbReference type="SUPFAM" id="SSF51735">
    <property type="entry name" value="NAD(P)-binding Rossmann-fold domains"/>
    <property type="match status" value="1"/>
</dbReference>
<dbReference type="EMBL" id="CP059488">
    <property type="protein sequence ID" value="QQD71733.1"/>
    <property type="molecule type" value="Genomic_DNA"/>
</dbReference>
<organism evidence="2">
    <name type="scientific">Acidithiobacillus ferrivorans</name>
    <dbReference type="NCBI Taxonomy" id="160808"/>
    <lineage>
        <taxon>Bacteria</taxon>
        <taxon>Pseudomonadati</taxon>
        <taxon>Pseudomonadota</taxon>
        <taxon>Acidithiobacillia</taxon>
        <taxon>Acidithiobacillales</taxon>
        <taxon>Acidithiobacillaceae</taxon>
        <taxon>Acidithiobacillus</taxon>
    </lineage>
</organism>
<dbReference type="EMBL" id="CCCS020000049">
    <property type="protein sequence ID" value="CDQ11389.1"/>
    <property type="molecule type" value="Genomic_DNA"/>
</dbReference>
<dbReference type="Gene3D" id="3.40.50.720">
    <property type="entry name" value="NAD(P)-binding Rossmann-like Domain"/>
    <property type="match status" value="1"/>
</dbReference>
<dbReference type="InterPro" id="IPR001509">
    <property type="entry name" value="Epimerase_deHydtase"/>
</dbReference>
<dbReference type="EMBL" id="MASQ01000148">
    <property type="protein sequence ID" value="OCB01337.1"/>
    <property type="molecule type" value="Genomic_DNA"/>
</dbReference>
<dbReference type="CDD" id="cd05228">
    <property type="entry name" value="AR_FR_like_1_SDR_e"/>
    <property type="match status" value="1"/>
</dbReference>
<dbReference type="PANTHER" id="PTHR48079:SF6">
    <property type="entry name" value="NAD(P)-BINDING DOMAIN-CONTAINING PROTEIN-RELATED"/>
    <property type="match status" value="1"/>
</dbReference>
<evidence type="ECO:0000313" key="7">
    <source>
        <dbReference type="Proteomes" id="UP000193925"/>
    </source>
</evidence>
<evidence type="ECO:0000313" key="4">
    <source>
        <dbReference type="EMBL" id="QQD71733.1"/>
    </source>
</evidence>
<keyword evidence="2" id="KW-0560">Oxidoreductase</keyword>
<reference evidence="2" key="2">
    <citation type="submission" date="2014-07" db="EMBL/GenBank/DDBJ databases">
        <title>Initial genome analysis of the psychrotolerant acidophile Acidithiobacillus ferrivorans CF27: insights into iron and sulfur oxidation pathways and into biofilm formation.</title>
        <authorList>
            <person name="Talla E."/>
            <person name="Hedrich S."/>
            <person name="Mangenot S."/>
            <person name="Ji B."/>
            <person name="Johnson D.B."/>
            <person name="Barbe V."/>
            <person name="Bonnefoy V."/>
        </authorList>
    </citation>
    <scope>NUCLEOTIDE SEQUENCE [LARGE SCALE GENOMIC DNA]</scope>
    <source>
        <strain evidence="2">CF27</strain>
    </source>
</reference>
<dbReference type="GO" id="GO:0005737">
    <property type="term" value="C:cytoplasm"/>
    <property type="evidence" value="ECO:0007669"/>
    <property type="project" value="TreeGrafter"/>
</dbReference>
<reference evidence="3 6" key="3">
    <citation type="submission" date="2016-07" db="EMBL/GenBank/DDBJ databases">
        <title>Draft genome of a psychrotolerant acidophile Acidithiobacillus ferrivorans strain YL15.</title>
        <authorList>
            <person name="Peng T."/>
            <person name="Ma L."/>
            <person name="Nan M."/>
            <person name="An N."/>
            <person name="Wang M."/>
            <person name="Qiu G."/>
            <person name="Zeng W."/>
        </authorList>
    </citation>
    <scope>NUCLEOTIDE SEQUENCE [LARGE SCALE GENOMIC DNA]</scope>
    <source>
        <strain evidence="3 6">YL15</strain>
    </source>
</reference>
<dbReference type="Proteomes" id="UP000595420">
    <property type="component" value="Chromosome"/>
</dbReference>
<dbReference type="RefSeq" id="WP_035194353.1">
    <property type="nucleotide sequence ID" value="NZ_CCCS020000049.1"/>
</dbReference>
<dbReference type="InterPro" id="IPR017829">
    <property type="entry name" value="Hopanoid-assoc_sugar_epimerase"/>
</dbReference>
<proteinExistence type="predicted"/>
<feature type="domain" description="NAD-dependent epimerase/dehydratase" evidence="1">
    <location>
        <begin position="3"/>
        <end position="230"/>
    </location>
</feature>
<sequence>MKALLTGASGFVGGAVLRRLLAEGLEVRVLHRAGADPSNWQGLNVELAVGDLTDGLSLDNAVTGCQAVFHVAADYRIWVPEPHAMYAANVGGSERLVRAALNAGVERIVYTSSVAVLGHYADGREADEEVPSHLSAMIGHYKRSKFLAEEALRTLCQDEGAPIVIVNPSMPIGPADRKPTPTGRMVRDAAAGRMPAYVDTGMNVVHVDDVAMGHWQAFTEGRAGERYILGGDNLPLAAILTRIAGLTGHHSPWLRIPRRLLYPLAWGAESVVRLRGKGTPLVTIDELRMAAHKMYFSSAKAEQALHYTHRPAEEALRDAVQWFADNHYL</sequence>
<dbReference type="AlphaFoldDB" id="A0A060UY17"/>
<dbReference type="EMBL" id="LT841305">
    <property type="protein sequence ID" value="SMH67748.1"/>
    <property type="molecule type" value="Genomic_DNA"/>
</dbReference>
<dbReference type="Pfam" id="PF01370">
    <property type="entry name" value="Epimerase"/>
    <property type="match status" value="1"/>
</dbReference>
<dbReference type="Proteomes" id="UP000193925">
    <property type="component" value="Chromosome AFERRI"/>
</dbReference>
<protein>
    <submittedName>
        <fullName evidence="2 5">Dihydroflavonol-4-reductase</fullName>
        <ecNumber evidence="2 5">1.1.1.219</ecNumber>
    </submittedName>
    <submittedName>
        <fullName evidence="3">NAD-dependent dehydratase</fullName>
    </submittedName>
    <submittedName>
        <fullName evidence="4">NAD-dependent epimerase/dehydratase family protein</fullName>
    </submittedName>
</protein>
<dbReference type="EC" id="1.1.1.219" evidence="2 5"/>
<dbReference type="GO" id="GO:0004029">
    <property type="term" value="F:aldehyde dehydrogenase (NAD+) activity"/>
    <property type="evidence" value="ECO:0007669"/>
    <property type="project" value="TreeGrafter"/>
</dbReference>